<dbReference type="InterPro" id="IPR036291">
    <property type="entry name" value="NAD(P)-bd_dom_sf"/>
</dbReference>
<dbReference type="FunFam" id="3.40.50.261:FF:000002">
    <property type="entry name" value="Succinate--CoA ligase [ADP-forming] subunit alpha"/>
    <property type="match status" value="1"/>
</dbReference>
<comment type="subunit">
    <text evidence="7 10">Heterotetramer of two alpha and two beta subunits.</text>
</comment>
<dbReference type="InterPro" id="IPR033847">
    <property type="entry name" value="Citrt_syn/SCS-alpha_CS"/>
</dbReference>
<dbReference type="GO" id="GO:0006099">
    <property type="term" value="P:tricarboxylic acid cycle"/>
    <property type="evidence" value="ECO:0007669"/>
    <property type="project" value="UniProtKB-UniRule"/>
</dbReference>
<evidence type="ECO:0000256" key="2">
    <source>
        <dbReference type="ARBA" id="ARBA00022532"/>
    </source>
</evidence>
<comment type="caution">
    <text evidence="12">The sequence shown here is derived from an EMBL/GenBank/DDBJ whole genome shotgun (WGS) entry which is preliminary data.</text>
</comment>
<dbReference type="InterPro" id="IPR017440">
    <property type="entry name" value="Cit_synth/succinyl-CoA_lig_AS"/>
</dbReference>
<evidence type="ECO:0000313" key="13">
    <source>
        <dbReference type="Proteomes" id="UP000242310"/>
    </source>
</evidence>
<organism evidence="12 13">
    <name type="scientific">Salsuginibacillus halophilus</name>
    <dbReference type="NCBI Taxonomy" id="517424"/>
    <lineage>
        <taxon>Bacteria</taxon>
        <taxon>Bacillati</taxon>
        <taxon>Bacillota</taxon>
        <taxon>Bacilli</taxon>
        <taxon>Bacillales</taxon>
        <taxon>Bacillaceae</taxon>
        <taxon>Salsuginibacillus</taxon>
    </lineage>
</organism>
<comment type="catalytic activity">
    <reaction evidence="5">
        <text>succinate + ATP + CoA = succinyl-CoA + ADP + phosphate</text>
        <dbReference type="Rhea" id="RHEA:17661"/>
        <dbReference type="ChEBI" id="CHEBI:30031"/>
        <dbReference type="ChEBI" id="CHEBI:30616"/>
        <dbReference type="ChEBI" id="CHEBI:43474"/>
        <dbReference type="ChEBI" id="CHEBI:57287"/>
        <dbReference type="ChEBI" id="CHEBI:57292"/>
        <dbReference type="ChEBI" id="CHEBI:456216"/>
        <dbReference type="EC" id="6.2.1.5"/>
    </reaction>
    <physiologicalReaction direction="right-to-left" evidence="5">
        <dbReference type="Rhea" id="RHEA:17663"/>
    </physiologicalReaction>
</comment>
<dbReference type="GO" id="GO:0004776">
    <property type="term" value="F:succinate-CoA ligase (GDP-forming) activity"/>
    <property type="evidence" value="ECO:0007669"/>
    <property type="project" value="TreeGrafter"/>
</dbReference>
<dbReference type="Pfam" id="PF02629">
    <property type="entry name" value="CoA_binding"/>
    <property type="match status" value="1"/>
</dbReference>
<feature type="domain" description="CoA-binding" evidence="11">
    <location>
        <begin position="4"/>
        <end position="100"/>
    </location>
</feature>
<dbReference type="InterPro" id="IPR016102">
    <property type="entry name" value="Succinyl-CoA_synth-like"/>
</dbReference>
<dbReference type="PROSITE" id="PS01216">
    <property type="entry name" value="SUCCINYL_COA_LIG_1"/>
    <property type="match status" value="1"/>
</dbReference>
<dbReference type="SMART" id="SM00881">
    <property type="entry name" value="CoA_binding"/>
    <property type="match status" value="1"/>
</dbReference>
<dbReference type="Gene3D" id="3.40.50.261">
    <property type="entry name" value="Succinyl-CoA synthetase domains"/>
    <property type="match status" value="1"/>
</dbReference>
<dbReference type="NCBIfam" id="NF004230">
    <property type="entry name" value="PRK05678.1"/>
    <property type="match status" value="1"/>
</dbReference>
<dbReference type="GO" id="GO:0000166">
    <property type="term" value="F:nucleotide binding"/>
    <property type="evidence" value="ECO:0007669"/>
    <property type="project" value="UniProtKB-KW"/>
</dbReference>
<dbReference type="PIRSF" id="PIRSF001553">
    <property type="entry name" value="SucCS_alpha"/>
    <property type="match status" value="1"/>
</dbReference>
<feature type="binding site" evidence="7">
    <location>
        <position position="159"/>
    </location>
    <ligand>
        <name>substrate</name>
        <note>ligand shared with subunit beta</note>
    </ligand>
</feature>
<dbReference type="GO" id="GO:0004775">
    <property type="term" value="F:succinate-CoA ligase (ADP-forming) activity"/>
    <property type="evidence" value="ECO:0007669"/>
    <property type="project" value="UniProtKB-UniRule"/>
</dbReference>
<dbReference type="AlphaFoldDB" id="A0A2P8HY52"/>
<evidence type="ECO:0000256" key="4">
    <source>
        <dbReference type="ARBA" id="ARBA00022741"/>
    </source>
</evidence>
<dbReference type="SUPFAM" id="SSF52210">
    <property type="entry name" value="Succinyl-CoA synthetase domains"/>
    <property type="match status" value="1"/>
</dbReference>
<feature type="active site" description="Tele-phosphohistidine intermediate" evidence="7 8">
    <location>
        <position position="247"/>
    </location>
</feature>
<dbReference type="HAMAP" id="MF_01988">
    <property type="entry name" value="Succ_CoA_alpha"/>
    <property type="match status" value="1"/>
</dbReference>
<keyword evidence="2 7" id="KW-0816">Tricarboxylic acid cycle</keyword>
<evidence type="ECO:0000256" key="8">
    <source>
        <dbReference type="PIRSR" id="PIRSR001553-1"/>
    </source>
</evidence>
<dbReference type="Pfam" id="PF00549">
    <property type="entry name" value="Ligase_CoA"/>
    <property type="match status" value="1"/>
</dbReference>
<evidence type="ECO:0000256" key="5">
    <source>
        <dbReference type="ARBA" id="ARBA00050563"/>
    </source>
</evidence>
<reference evidence="12 13" key="1">
    <citation type="submission" date="2018-03" db="EMBL/GenBank/DDBJ databases">
        <title>Genomic Encyclopedia of Type Strains, Phase III (KMG-III): the genomes of soil and plant-associated and newly described type strains.</title>
        <authorList>
            <person name="Whitman W."/>
        </authorList>
    </citation>
    <scope>NUCLEOTIDE SEQUENCE [LARGE SCALE GENOMIC DNA]</scope>
    <source>
        <strain evidence="12 13">CGMCC 1.07653</strain>
    </source>
</reference>
<comment type="function">
    <text evidence="7 10">Succinyl-CoA synthetase functions in the citric acid cycle (TCA), coupling the hydrolysis of succinyl-CoA to the synthesis of either ATP or GTP and thus represents the only step of substrate-level phosphorylation in the TCA. The alpha subunit of the enzyme binds the substrates coenzyme A and phosphate, while succinate binding and nucleotide specificity is provided by the beta subunit.</text>
</comment>
<dbReference type="InterPro" id="IPR005811">
    <property type="entry name" value="SUCC_ACL_C"/>
</dbReference>
<dbReference type="SUPFAM" id="SSF51735">
    <property type="entry name" value="NAD(P)-binding Rossmann-fold domains"/>
    <property type="match status" value="1"/>
</dbReference>
<evidence type="ECO:0000256" key="10">
    <source>
        <dbReference type="RuleBase" id="RU000699"/>
    </source>
</evidence>
<gene>
    <name evidence="7" type="primary">sucD</name>
    <name evidence="12" type="ORF">B0H94_10186</name>
</gene>
<dbReference type="Gene3D" id="3.40.50.720">
    <property type="entry name" value="NAD(P)-binding Rossmann-like Domain"/>
    <property type="match status" value="1"/>
</dbReference>
<name>A0A2P8HY52_9BACI</name>
<dbReference type="FunFam" id="3.40.50.720:FF:000002">
    <property type="entry name" value="Succinate--CoA ligase [ADP-forming] subunit alpha"/>
    <property type="match status" value="1"/>
</dbReference>
<dbReference type="InterPro" id="IPR003781">
    <property type="entry name" value="CoA-bd"/>
</dbReference>
<dbReference type="GO" id="GO:0009361">
    <property type="term" value="C:succinate-CoA ligase complex (ADP-forming)"/>
    <property type="evidence" value="ECO:0007669"/>
    <property type="project" value="TreeGrafter"/>
</dbReference>
<dbReference type="GO" id="GO:0005829">
    <property type="term" value="C:cytosol"/>
    <property type="evidence" value="ECO:0007669"/>
    <property type="project" value="TreeGrafter"/>
</dbReference>
<dbReference type="NCBIfam" id="TIGR01019">
    <property type="entry name" value="sucCoAalpha"/>
    <property type="match status" value="1"/>
</dbReference>
<feature type="binding site" evidence="7">
    <location>
        <position position="43"/>
    </location>
    <ligand>
        <name>CoA</name>
        <dbReference type="ChEBI" id="CHEBI:57287"/>
    </ligand>
</feature>
<evidence type="ECO:0000256" key="7">
    <source>
        <dbReference type="HAMAP-Rule" id="MF_01988"/>
    </source>
</evidence>
<dbReference type="InterPro" id="IPR005810">
    <property type="entry name" value="CoA_lig_alpha"/>
</dbReference>
<evidence type="ECO:0000313" key="12">
    <source>
        <dbReference type="EMBL" id="PSL51176.1"/>
    </source>
</evidence>
<evidence type="ECO:0000256" key="1">
    <source>
        <dbReference type="ARBA" id="ARBA00005064"/>
    </source>
</evidence>
<comment type="pathway">
    <text evidence="1 7 10">Carbohydrate metabolism; tricarboxylic acid cycle; succinate from succinyl-CoA (ligase route): step 1/1.</text>
</comment>
<evidence type="ECO:0000256" key="3">
    <source>
        <dbReference type="ARBA" id="ARBA00022598"/>
    </source>
</evidence>
<feature type="binding site" evidence="7">
    <location>
        <begin position="96"/>
        <end position="98"/>
    </location>
    <ligand>
        <name>CoA</name>
        <dbReference type="ChEBI" id="CHEBI:57287"/>
    </ligand>
</feature>
<proteinExistence type="inferred from homology"/>
<accession>A0A2P8HY52</accession>
<keyword evidence="13" id="KW-1185">Reference proteome</keyword>
<dbReference type="PRINTS" id="PR01798">
    <property type="entry name" value="SCOASYNTHASE"/>
</dbReference>
<comment type="catalytic activity">
    <reaction evidence="6">
        <text>GTP + succinate + CoA = succinyl-CoA + GDP + phosphate</text>
        <dbReference type="Rhea" id="RHEA:22120"/>
        <dbReference type="ChEBI" id="CHEBI:30031"/>
        <dbReference type="ChEBI" id="CHEBI:37565"/>
        <dbReference type="ChEBI" id="CHEBI:43474"/>
        <dbReference type="ChEBI" id="CHEBI:57287"/>
        <dbReference type="ChEBI" id="CHEBI:57292"/>
        <dbReference type="ChEBI" id="CHEBI:58189"/>
    </reaction>
    <physiologicalReaction direction="right-to-left" evidence="6">
        <dbReference type="Rhea" id="RHEA:22122"/>
    </physiologicalReaction>
</comment>
<comment type="similarity">
    <text evidence="7 9">Belongs to the succinate/malate CoA ligase alpha subunit family.</text>
</comment>
<keyword evidence="3 7" id="KW-0436">Ligase</keyword>
<protein>
    <recommendedName>
        <fullName evidence="7">Succinate--CoA ligase [ADP-forming] subunit alpha</fullName>
        <ecNumber evidence="7">6.2.1.5</ecNumber>
    </recommendedName>
    <alternativeName>
        <fullName evidence="7">Succinyl-CoA synthetase subunit alpha</fullName>
        <shortName evidence="7">SCS-alpha</shortName>
    </alternativeName>
</protein>
<dbReference type="PROSITE" id="PS00399">
    <property type="entry name" value="SUCCINYL_COA_LIG_2"/>
    <property type="match status" value="1"/>
</dbReference>
<dbReference type="OrthoDB" id="9807196at2"/>
<evidence type="ECO:0000256" key="6">
    <source>
        <dbReference type="ARBA" id="ARBA00052891"/>
    </source>
</evidence>
<dbReference type="EC" id="6.2.1.5" evidence="7"/>
<sequence>MSIMIDKDTKVIVQGITGATGLFHTQQALEYGTNIVGGVTPKKGGETIEGIPVFDTVEDAVKETGATASVIYVPPAFAADAIMEAVDAELDLAICITEGIPVMDMIKVKRFMEGKKTRLVGPNCPGVITPDECKIGIMPGYIHKPGHVGVVSRSGTLTYEAVDQLSTAGVGQSTAVGIGGDPVNGTNFIDTLKMFNEDPDTKAVVMIGEIGGTAEEEAAEWINDNMDKPVVGFIGGRTAPPGKRMGHAGAIISGGKGTADEKIKTLEACGVRTADTPADIGETLIQALKDNNIYEACLTHEPKKA</sequence>
<dbReference type="PANTHER" id="PTHR11117:SF2">
    <property type="entry name" value="SUCCINATE--COA LIGASE [ADP_GDP-FORMING] SUBUNIT ALPHA, MITOCHONDRIAL"/>
    <property type="match status" value="1"/>
</dbReference>
<dbReference type="Proteomes" id="UP000242310">
    <property type="component" value="Unassembled WGS sequence"/>
</dbReference>
<dbReference type="UniPathway" id="UPA00223">
    <property type="reaction ID" value="UER00999"/>
</dbReference>
<keyword evidence="4 7" id="KW-0547">Nucleotide-binding</keyword>
<feature type="binding site" evidence="7">
    <location>
        <begin position="17"/>
        <end position="20"/>
    </location>
    <ligand>
        <name>CoA</name>
        <dbReference type="ChEBI" id="CHEBI:57287"/>
    </ligand>
</feature>
<evidence type="ECO:0000259" key="11">
    <source>
        <dbReference type="SMART" id="SM00881"/>
    </source>
</evidence>
<dbReference type="PANTHER" id="PTHR11117">
    <property type="entry name" value="SUCCINYL-COA LIGASE SUBUNIT ALPHA"/>
    <property type="match status" value="1"/>
</dbReference>
<dbReference type="RefSeq" id="WP_106587260.1">
    <property type="nucleotide sequence ID" value="NZ_PYAV01000001.1"/>
</dbReference>
<evidence type="ECO:0000256" key="9">
    <source>
        <dbReference type="RuleBase" id="RU000677"/>
    </source>
</evidence>
<dbReference type="EMBL" id="PYAV01000001">
    <property type="protein sequence ID" value="PSL51176.1"/>
    <property type="molecule type" value="Genomic_DNA"/>
</dbReference>